<dbReference type="Proteomes" id="UP000533207">
    <property type="component" value="Unassembled WGS sequence"/>
</dbReference>
<dbReference type="AlphaFoldDB" id="A0A7J9PJQ4"/>
<accession>A0A7J9PJQ4</accession>
<comment type="caution">
    <text evidence="1">The sequence shown here is derived from an EMBL/GenBank/DDBJ whole genome shotgun (WGS) entry which is preliminary data.</text>
</comment>
<dbReference type="EMBL" id="JACDUL010000006">
    <property type="protein sequence ID" value="MBA2862996.1"/>
    <property type="molecule type" value="Genomic_DNA"/>
</dbReference>
<evidence type="ECO:0000313" key="1">
    <source>
        <dbReference type="EMBL" id="MBA2862996.1"/>
    </source>
</evidence>
<reference evidence="1 2" key="1">
    <citation type="submission" date="2020-07" db="EMBL/GenBank/DDBJ databases">
        <title>Genomic Encyclopedia of Type Strains, Phase IV (KMG-V): Genome sequencing to study the core and pangenomes of soil and plant-associated prokaryotes.</title>
        <authorList>
            <person name="Whitman W."/>
        </authorList>
    </citation>
    <scope>NUCLEOTIDE SEQUENCE [LARGE SCALE GENOMIC DNA]</scope>
    <source>
        <strain evidence="1 2">C8</strain>
    </source>
</reference>
<evidence type="ECO:0000313" key="2">
    <source>
        <dbReference type="Proteomes" id="UP000533207"/>
    </source>
</evidence>
<organism evidence="1 2">
    <name type="scientific">Methanococcus maripaludis</name>
    <name type="common">Methanococcus deltae</name>
    <dbReference type="NCBI Taxonomy" id="39152"/>
    <lineage>
        <taxon>Archaea</taxon>
        <taxon>Methanobacteriati</taxon>
        <taxon>Methanobacteriota</taxon>
        <taxon>Methanomada group</taxon>
        <taxon>Methanococci</taxon>
        <taxon>Methanococcales</taxon>
        <taxon>Methanococcaceae</taxon>
        <taxon>Methanococcus</taxon>
    </lineage>
</organism>
<sequence>MKKFLVGFILFAMVFSIIPGASALTEGPECEYDLIAGQHTDVGAITVQRIGNSLNFNYETIPGWCISEVHLMALNESPNDTSSSWYTGKYVTKKGNPKVGQFEINEEGLCVTEYSGTLDLTNISECPCDTLYIAAHAVVCECEYEEIFDGYTCEPADYPWAVGTSNYIPGTHTGSDCRYNESQCLGPNDGDSKSEYAFTSLGQGGTIELYFDGSICGDGDNSTPDLEIYETTWGQIQYMESISVEAFYNGNYYLVGNVLNQDGNRSIESTFINYIYDLPDCVCIEKIRLNDTSKLGTSFDYDLDAVKANYRCVPEYECVCNCTGNCETAWGNGTSFPGNNWAMYFEYGGCICD</sequence>
<dbReference type="RefSeq" id="WP_012068290.1">
    <property type="nucleotide sequence ID" value="NZ_JACDUL010000006.1"/>
</dbReference>
<proteinExistence type="predicted"/>
<gene>
    <name evidence="1" type="ORF">HNP90_001896</name>
</gene>
<protein>
    <submittedName>
        <fullName evidence="1">Uncharacterized protein</fullName>
    </submittedName>
</protein>
<name>A0A7J9PJQ4_METMI</name>